<dbReference type="Pfam" id="PF20582">
    <property type="entry name" value="UPF0758_N"/>
    <property type="match status" value="1"/>
</dbReference>
<dbReference type="InterPro" id="IPR025657">
    <property type="entry name" value="RadC_JAB"/>
</dbReference>
<dbReference type="Proteomes" id="UP000713904">
    <property type="component" value="Unassembled WGS sequence"/>
</dbReference>
<evidence type="ECO:0000256" key="3">
    <source>
        <dbReference type="ARBA" id="ARBA00022723"/>
    </source>
</evidence>
<dbReference type="PANTHER" id="PTHR30471:SF3">
    <property type="entry name" value="UPF0758 PROTEIN YEES-RELATED"/>
    <property type="match status" value="1"/>
</dbReference>
<proteinExistence type="inferred from homology"/>
<dbReference type="NCBIfam" id="NF000642">
    <property type="entry name" value="PRK00024.1"/>
    <property type="match status" value="1"/>
</dbReference>
<dbReference type="Gene3D" id="3.40.140.10">
    <property type="entry name" value="Cytidine Deaminase, domain 2"/>
    <property type="match status" value="1"/>
</dbReference>
<accession>A0ABR6TM86</accession>
<keyword evidence="10" id="KW-1185">Reference proteome</keyword>
<keyword evidence="2" id="KW-0645">Protease</keyword>
<name>A0ABR6TM86_9FIRM</name>
<evidence type="ECO:0000256" key="6">
    <source>
        <dbReference type="ARBA" id="ARBA00023049"/>
    </source>
</evidence>
<sequence>MNIDEKPREKLLKRGVKSLSNSELIAILIRIGNKNDNAITLSSKLLKNTSNGIRGLREMSIEEMCGFEGIGVSKATIIKAAIELGERISDYRPNKYKISNPWDVYLYYMEELRYLKKEVFKVILLNTKNEIITDINVSIGTLNSSIVHPREVFVDAIKKSANSVILMHNHPSGDPFPSAEDINITKRLKKSGDIIGIEVLDHIIIGDGIYYSLKEKGDF</sequence>
<dbReference type="PROSITE" id="PS50249">
    <property type="entry name" value="MPN"/>
    <property type="match status" value="1"/>
</dbReference>
<dbReference type="InterPro" id="IPR037518">
    <property type="entry name" value="MPN"/>
</dbReference>
<dbReference type="NCBIfam" id="TIGR00608">
    <property type="entry name" value="radc"/>
    <property type="match status" value="1"/>
</dbReference>
<evidence type="ECO:0000256" key="5">
    <source>
        <dbReference type="ARBA" id="ARBA00022833"/>
    </source>
</evidence>
<reference evidence="9 10" key="1">
    <citation type="submission" date="2020-05" db="EMBL/GenBank/DDBJ databases">
        <title>Draft genome of xy-202 and genomic insight in genome of the genus Peptostreptococcus.</title>
        <authorList>
            <person name="Zhang Z."/>
        </authorList>
    </citation>
    <scope>NUCLEOTIDE SEQUENCE [LARGE SCALE GENOMIC DNA]</scope>
    <source>
        <strain evidence="9 10">DSM 27025</strain>
    </source>
</reference>
<dbReference type="SUPFAM" id="SSF102712">
    <property type="entry name" value="JAB1/MPN domain"/>
    <property type="match status" value="1"/>
</dbReference>
<protein>
    <submittedName>
        <fullName evidence="9">DNA repair protein RadC</fullName>
    </submittedName>
</protein>
<dbReference type="RefSeq" id="WP_279287995.1">
    <property type="nucleotide sequence ID" value="NZ_JABGBW010000002.1"/>
</dbReference>
<evidence type="ECO:0000259" key="8">
    <source>
        <dbReference type="PROSITE" id="PS50249"/>
    </source>
</evidence>
<dbReference type="Pfam" id="PF04002">
    <property type="entry name" value="RadC"/>
    <property type="match status" value="1"/>
</dbReference>
<evidence type="ECO:0000313" key="9">
    <source>
        <dbReference type="EMBL" id="MBC2576086.1"/>
    </source>
</evidence>
<dbReference type="InterPro" id="IPR001405">
    <property type="entry name" value="UPF0758"/>
</dbReference>
<dbReference type="PANTHER" id="PTHR30471">
    <property type="entry name" value="DNA REPAIR PROTEIN RADC"/>
    <property type="match status" value="1"/>
</dbReference>
<organism evidence="9 10">
    <name type="scientific">Peptostreptococcus canis</name>
    <dbReference type="NCBI Taxonomy" id="1159213"/>
    <lineage>
        <taxon>Bacteria</taxon>
        <taxon>Bacillati</taxon>
        <taxon>Bacillota</taxon>
        <taxon>Clostridia</taxon>
        <taxon>Peptostreptococcales</taxon>
        <taxon>Peptostreptococcaceae</taxon>
        <taxon>Peptostreptococcus</taxon>
    </lineage>
</organism>
<dbReference type="PROSITE" id="PS01302">
    <property type="entry name" value="UPF0758"/>
    <property type="match status" value="1"/>
</dbReference>
<dbReference type="InterPro" id="IPR020891">
    <property type="entry name" value="UPF0758_CS"/>
</dbReference>
<evidence type="ECO:0000256" key="7">
    <source>
        <dbReference type="RuleBase" id="RU003797"/>
    </source>
</evidence>
<keyword evidence="4" id="KW-0378">Hydrolase</keyword>
<evidence type="ECO:0000313" key="10">
    <source>
        <dbReference type="Proteomes" id="UP000713904"/>
    </source>
</evidence>
<comment type="caution">
    <text evidence="9">The sequence shown here is derived from an EMBL/GenBank/DDBJ whole genome shotgun (WGS) entry which is preliminary data.</text>
</comment>
<evidence type="ECO:0000256" key="2">
    <source>
        <dbReference type="ARBA" id="ARBA00022670"/>
    </source>
</evidence>
<gene>
    <name evidence="9" type="primary">radC</name>
    <name evidence="9" type="ORF">HLB29_05240</name>
</gene>
<keyword evidence="6" id="KW-0482">Metalloprotease</keyword>
<evidence type="ECO:0000256" key="1">
    <source>
        <dbReference type="ARBA" id="ARBA00010243"/>
    </source>
</evidence>
<keyword evidence="3" id="KW-0479">Metal-binding</keyword>
<dbReference type="InterPro" id="IPR046778">
    <property type="entry name" value="UPF0758_N"/>
</dbReference>
<feature type="domain" description="MPN" evidence="8">
    <location>
        <begin position="97"/>
        <end position="219"/>
    </location>
</feature>
<comment type="similarity">
    <text evidence="1 7">Belongs to the UPF0758 family.</text>
</comment>
<dbReference type="CDD" id="cd08071">
    <property type="entry name" value="MPN_DUF2466"/>
    <property type="match status" value="1"/>
</dbReference>
<evidence type="ECO:0000256" key="4">
    <source>
        <dbReference type="ARBA" id="ARBA00022801"/>
    </source>
</evidence>
<keyword evidence="5" id="KW-0862">Zinc</keyword>
<dbReference type="EMBL" id="JABGBW010000002">
    <property type="protein sequence ID" value="MBC2576086.1"/>
    <property type="molecule type" value="Genomic_DNA"/>
</dbReference>